<feature type="region of interest" description="Disordered" evidence="1">
    <location>
        <begin position="119"/>
        <end position="158"/>
    </location>
</feature>
<gene>
    <name evidence="2" type="ORF">BF93_12810</name>
</gene>
<evidence type="ECO:0000313" key="3">
    <source>
        <dbReference type="Proteomes" id="UP000023067"/>
    </source>
</evidence>
<dbReference type="HOGENOM" id="CLU_1666048_0_0_11"/>
<protein>
    <submittedName>
        <fullName evidence="2">Uncharacterized protein</fullName>
    </submittedName>
</protein>
<organism evidence="2 3">
    <name type="scientific">Brachybacterium phenoliresistens</name>
    <dbReference type="NCBI Taxonomy" id="396014"/>
    <lineage>
        <taxon>Bacteria</taxon>
        <taxon>Bacillati</taxon>
        <taxon>Actinomycetota</taxon>
        <taxon>Actinomycetes</taxon>
        <taxon>Micrococcales</taxon>
        <taxon>Dermabacteraceae</taxon>
        <taxon>Brachybacterium</taxon>
    </lineage>
</organism>
<comment type="caution">
    <text evidence="2">The sequence shown here is derived from an EMBL/GenBank/DDBJ whole genome shotgun (WGS) entry which is preliminary data.</text>
</comment>
<dbReference type="Proteomes" id="UP000023067">
    <property type="component" value="Unassembled WGS sequence"/>
</dbReference>
<feature type="compositionally biased region" description="Low complexity" evidence="1">
    <location>
        <begin position="137"/>
        <end position="158"/>
    </location>
</feature>
<keyword evidence="3" id="KW-1185">Reference proteome</keyword>
<feature type="region of interest" description="Disordered" evidence="1">
    <location>
        <begin position="68"/>
        <end position="98"/>
    </location>
</feature>
<dbReference type="EMBL" id="JDYK01000030">
    <property type="protein sequence ID" value="EWS79616.1"/>
    <property type="molecule type" value="Genomic_DNA"/>
</dbReference>
<feature type="region of interest" description="Disordered" evidence="1">
    <location>
        <begin position="1"/>
        <end position="24"/>
    </location>
</feature>
<proteinExistence type="predicted"/>
<reference evidence="2 3" key="1">
    <citation type="submission" date="2014-02" db="EMBL/GenBank/DDBJ databases">
        <title>Genome sequence of Brachybacterium phenoliresistens strain W13A50.</title>
        <authorList>
            <person name="Wang X."/>
        </authorList>
    </citation>
    <scope>NUCLEOTIDE SEQUENCE [LARGE SCALE GENOMIC DNA]</scope>
    <source>
        <strain evidence="2 3">W13A50</strain>
    </source>
</reference>
<sequence length="158" mass="16014">MTRAATGSAQVQPSSEFSSSPISTAADSSEQISVCFASAIAEAEPSSRPVRRSIQDSIGMTARLTAARAMPAPECSGVDSPSRARSASAETITASPRNATAISRRAAFSRRLGSGAANCQATAAAERTSTMESRPKPISAAEPAAAPALSAITASRTL</sequence>
<feature type="compositionally biased region" description="Low complexity" evidence="1">
    <location>
        <begin position="8"/>
        <end position="24"/>
    </location>
</feature>
<evidence type="ECO:0000256" key="1">
    <source>
        <dbReference type="SAM" id="MobiDB-lite"/>
    </source>
</evidence>
<name>Z9JPA5_9MICO</name>
<evidence type="ECO:0000313" key="2">
    <source>
        <dbReference type="EMBL" id="EWS79616.1"/>
    </source>
</evidence>
<accession>Z9JPA5</accession>
<feature type="compositionally biased region" description="Polar residues" evidence="1">
    <location>
        <begin position="83"/>
        <end position="98"/>
    </location>
</feature>
<dbReference type="AlphaFoldDB" id="Z9JPA5"/>
<feature type="compositionally biased region" description="Polar residues" evidence="1">
    <location>
        <begin position="119"/>
        <end position="132"/>
    </location>
</feature>